<evidence type="ECO:0000313" key="12">
    <source>
        <dbReference type="Proteomes" id="UP001596052"/>
    </source>
</evidence>
<organism evidence="11 12">
    <name type="scientific">Prosthecobacter fluviatilis</name>
    <dbReference type="NCBI Taxonomy" id="445931"/>
    <lineage>
        <taxon>Bacteria</taxon>
        <taxon>Pseudomonadati</taxon>
        <taxon>Verrucomicrobiota</taxon>
        <taxon>Verrucomicrobiia</taxon>
        <taxon>Verrucomicrobiales</taxon>
        <taxon>Verrucomicrobiaceae</taxon>
        <taxon>Prosthecobacter</taxon>
    </lineage>
</organism>
<dbReference type="Proteomes" id="UP001596052">
    <property type="component" value="Unassembled WGS sequence"/>
</dbReference>
<comment type="function">
    <text evidence="4">Catalyzes the dehydration of D-mannonate.</text>
</comment>
<dbReference type="EC" id="4.2.1.8" evidence="7"/>
<evidence type="ECO:0000313" key="11">
    <source>
        <dbReference type="EMBL" id="MFC5453310.1"/>
    </source>
</evidence>
<evidence type="ECO:0000256" key="6">
    <source>
        <dbReference type="ARBA" id="ARBA00007389"/>
    </source>
</evidence>
<dbReference type="GO" id="GO:0008927">
    <property type="term" value="F:mannonate dehydratase activity"/>
    <property type="evidence" value="ECO:0007669"/>
    <property type="project" value="UniProtKB-EC"/>
</dbReference>
<keyword evidence="12" id="KW-1185">Reference proteome</keyword>
<dbReference type="Pfam" id="PF03786">
    <property type="entry name" value="UxuA"/>
    <property type="match status" value="2"/>
</dbReference>
<dbReference type="RefSeq" id="WP_377162265.1">
    <property type="nucleotide sequence ID" value="NZ_JBHSMQ010000001.1"/>
</dbReference>
<evidence type="ECO:0000256" key="4">
    <source>
        <dbReference type="ARBA" id="ARBA00002713"/>
    </source>
</evidence>
<dbReference type="Gene3D" id="3.20.20.150">
    <property type="entry name" value="Divalent-metal-dependent TIM barrel enzymes"/>
    <property type="match status" value="1"/>
</dbReference>
<sequence length="321" mass="35443">MRLASVLTPLSDHHLALAAQCGVEEITVRYPGAELEPLLQTKAQIERHGMKLGIIEGYLPIEKLKLGKDDGSDMSAMKRLLEHMSEAEIPLLCYNFMAGTDWVRTKLDARERGGALVTAFDLKEAQQAMSLNSAAIQAGGETITADALWTNLERMLAELLPVAEKHGVTMVMHPDDPPLAEFAGKARIMNSVENFERLMRLSPSRHNAICFCQGTFAEMGADIPAAIRRLGKHIRYVHFRDVRGNAACFAETFHDNGPTDMVAAMRAYHDISFTGPMRPDHVPQLDGEEEGEPGYTMMGRLFAYGYMRGLIQSVQAGQPTS</sequence>
<comment type="catalytic activity">
    <reaction evidence="1">
        <text>D-mannonate = 2-dehydro-3-deoxy-D-gluconate + H2O</text>
        <dbReference type="Rhea" id="RHEA:20097"/>
        <dbReference type="ChEBI" id="CHEBI:15377"/>
        <dbReference type="ChEBI" id="CHEBI:17767"/>
        <dbReference type="ChEBI" id="CHEBI:57990"/>
        <dbReference type="EC" id="4.2.1.8"/>
    </reaction>
</comment>
<evidence type="ECO:0000256" key="5">
    <source>
        <dbReference type="ARBA" id="ARBA00004892"/>
    </source>
</evidence>
<comment type="similarity">
    <text evidence="6">Belongs to the mannonate dehydratase family.</text>
</comment>
<dbReference type="InterPro" id="IPR036237">
    <property type="entry name" value="Xyl_isomerase-like_sf"/>
</dbReference>
<evidence type="ECO:0000256" key="3">
    <source>
        <dbReference type="ARBA" id="ARBA00001954"/>
    </source>
</evidence>
<evidence type="ECO:0000256" key="2">
    <source>
        <dbReference type="ARBA" id="ARBA00001936"/>
    </source>
</evidence>
<dbReference type="EMBL" id="JBHSMQ010000001">
    <property type="protein sequence ID" value="MFC5453310.1"/>
    <property type="molecule type" value="Genomic_DNA"/>
</dbReference>
<comment type="caution">
    <text evidence="11">The sequence shown here is derived from an EMBL/GenBank/DDBJ whole genome shotgun (WGS) entry which is preliminary data.</text>
</comment>
<keyword evidence="9" id="KW-0464">Manganese</keyword>
<evidence type="ECO:0000256" key="1">
    <source>
        <dbReference type="ARBA" id="ARBA00001794"/>
    </source>
</evidence>
<accession>A0ABW0KJA1</accession>
<evidence type="ECO:0000256" key="10">
    <source>
        <dbReference type="ARBA" id="ARBA00023239"/>
    </source>
</evidence>
<dbReference type="PANTHER" id="PTHR30387:SF2">
    <property type="entry name" value="MANNONATE DEHYDRATASE"/>
    <property type="match status" value="1"/>
</dbReference>
<evidence type="ECO:0000256" key="7">
    <source>
        <dbReference type="ARBA" id="ARBA00012927"/>
    </source>
</evidence>
<comment type="cofactor">
    <cofactor evidence="3">
        <name>Fe(2+)</name>
        <dbReference type="ChEBI" id="CHEBI:29033"/>
    </cofactor>
</comment>
<protein>
    <recommendedName>
        <fullName evidence="7">mannonate dehydratase</fullName>
        <ecNumber evidence="7">4.2.1.8</ecNumber>
    </recommendedName>
</protein>
<dbReference type="InterPro" id="IPR004628">
    <property type="entry name" value="Man_deHydtase"/>
</dbReference>
<reference evidence="12" key="1">
    <citation type="journal article" date="2019" name="Int. J. Syst. Evol. Microbiol.">
        <title>The Global Catalogue of Microorganisms (GCM) 10K type strain sequencing project: providing services to taxonomists for standard genome sequencing and annotation.</title>
        <authorList>
            <consortium name="The Broad Institute Genomics Platform"/>
            <consortium name="The Broad Institute Genome Sequencing Center for Infectious Disease"/>
            <person name="Wu L."/>
            <person name="Ma J."/>
        </authorList>
    </citation>
    <scope>NUCLEOTIDE SEQUENCE [LARGE SCALE GENOMIC DNA]</scope>
    <source>
        <strain evidence="12">CGMCC 4.1469</strain>
    </source>
</reference>
<comment type="cofactor">
    <cofactor evidence="2">
        <name>Mn(2+)</name>
        <dbReference type="ChEBI" id="CHEBI:29035"/>
    </cofactor>
</comment>
<dbReference type="PIRSF" id="PIRSF016049">
    <property type="entry name" value="Man_dehyd"/>
    <property type="match status" value="1"/>
</dbReference>
<name>A0ABW0KJA1_9BACT</name>
<dbReference type="SUPFAM" id="SSF51658">
    <property type="entry name" value="Xylose isomerase-like"/>
    <property type="match status" value="1"/>
</dbReference>
<proteinExistence type="inferred from homology"/>
<keyword evidence="8" id="KW-0408">Iron</keyword>
<evidence type="ECO:0000256" key="8">
    <source>
        <dbReference type="ARBA" id="ARBA00023004"/>
    </source>
</evidence>
<dbReference type="PANTHER" id="PTHR30387">
    <property type="entry name" value="MANNONATE DEHYDRATASE"/>
    <property type="match status" value="1"/>
</dbReference>
<evidence type="ECO:0000256" key="9">
    <source>
        <dbReference type="ARBA" id="ARBA00023211"/>
    </source>
</evidence>
<gene>
    <name evidence="11" type="ORF">ACFQDI_00470</name>
</gene>
<comment type="pathway">
    <text evidence="5">Carbohydrate metabolism; pentose and glucuronate interconversion.</text>
</comment>
<keyword evidence="10 11" id="KW-0456">Lyase</keyword>